<dbReference type="Proteomes" id="UP001185069">
    <property type="component" value="Unassembled WGS sequence"/>
</dbReference>
<feature type="transmembrane region" description="Helical" evidence="8">
    <location>
        <begin position="21"/>
        <end position="43"/>
    </location>
</feature>
<feature type="transmembrane region" description="Helical" evidence="8">
    <location>
        <begin position="437"/>
        <end position="459"/>
    </location>
</feature>
<evidence type="ECO:0000256" key="3">
    <source>
        <dbReference type="ARBA" id="ARBA00022679"/>
    </source>
</evidence>
<evidence type="ECO:0000256" key="5">
    <source>
        <dbReference type="ARBA" id="ARBA00022989"/>
    </source>
</evidence>
<feature type="transmembrane region" description="Helical" evidence="8">
    <location>
        <begin position="229"/>
        <end position="255"/>
    </location>
</feature>
<evidence type="ECO:0000256" key="6">
    <source>
        <dbReference type="ARBA" id="ARBA00023136"/>
    </source>
</evidence>
<feature type="transmembrane region" description="Helical" evidence="8">
    <location>
        <begin position="261"/>
        <end position="290"/>
    </location>
</feature>
<feature type="transmembrane region" description="Helical" evidence="8">
    <location>
        <begin position="187"/>
        <end position="208"/>
    </location>
</feature>
<feature type="transmembrane region" description="Helical" evidence="8">
    <location>
        <begin position="367"/>
        <end position="386"/>
    </location>
</feature>
<evidence type="ECO:0000256" key="8">
    <source>
        <dbReference type="SAM" id="Phobius"/>
    </source>
</evidence>
<dbReference type="RefSeq" id="WP_309800325.1">
    <property type="nucleotide sequence ID" value="NZ_BAAAHY010000006.1"/>
</dbReference>
<evidence type="ECO:0008006" key="11">
    <source>
        <dbReference type="Google" id="ProtNLM"/>
    </source>
</evidence>
<keyword evidence="3" id="KW-0808">Transferase</keyword>
<evidence type="ECO:0000256" key="4">
    <source>
        <dbReference type="ARBA" id="ARBA00022692"/>
    </source>
</evidence>
<sequence length="507" mass="54968">MTTPEPRAAVAAPGMVAAARIPLGAGVLASLLLVFGSIGVGWVGTSSVLWRNPAFTWIRTEPVGVTLAICSLAVGGLLLFWAWLRLGQCAQGWPPSSGRLVRWAMVLWGLPMMFAIPLSSRDVYAYIAQGRLVLSGVDPYTNGISSGANWFGLGADKFWAEAPTPYGPVFLWVEHAVVWLSGGSPELAVFLFRLSSVIGIVLCAYYVVRLAELHGVNPHRAVWLSVANPLLLINFIAAVHNDGLMIGLALAGLYYCATKRGLLGVVLITLSIAVKPITVILLPFAGLLWAGKRAGWPRKFGFWAMTALVSLGLLALMGLLNGFGFGWINGLAAPGSAWLWYAPIGALGFMSMTVASFFGADGWGTAYFVWNAAKVAAVLLALWLIFRGSYDQLVRRLALAFAGVVLLAPIIQSWYLAWLIPLFAVTGIRDGWQSKTLYFTLAFFSVYMISDQLSIYPYLSERGGTLTTDNAWMLAGGIGLVLAAYIMVLDRNTRRLFLPQRWLKDRG</sequence>
<evidence type="ECO:0000256" key="7">
    <source>
        <dbReference type="ARBA" id="ARBA00043987"/>
    </source>
</evidence>
<feature type="transmembrane region" description="Helical" evidence="8">
    <location>
        <begin position="100"/>
        <end position="118"/>
    </location>
</feature>
<feature type="transmembrane region" description="Helical" evidence="8">
    <location>
        <begin position="340"/>
        <end position="360"/>
    </location>
</feature>
<evidence type="ECO:0000313" key="10">
    <source>
        <dbReference type="Proteomes" id="UP001185069"/>
    </source>
</evidence>
<gene>
    <name evidence="9" type="ORF">JOE69_003156</name>
</gene>
<keyword evidence="4 8" id="KW-0812">Transmembrane</keyword>
<evidence type="ECO:0000256" key="2">
    <source>
        <dbReference type="ARBA" id="ARBA00022676"/>
    </source>
</evidence>
<name>A0ABU1JEQ8_9MICC</name>
<comment type="subcellular location">
    <subcellularLocation>
        <location evidence="1">Membrane</location>
        <topology evidence="1">Multi-pass membrane protein</topology>
    </subcellularLocation>
</comment>
<proteinExistence type="inferred from homology"/>
<comment type="caution">
    <text evidence="9">The sequence shown here is derived from an EMBL/GenBank/DDBJ whole genome shotgun (WGS) entry which is preliminary data.</text>
</comment>
<keyword evidence="2" id="KW-0328">Glycosyltransferase</keyword>
<comment type="similarity">
    <text evidence="7">Belongs to the MptA/B family.</text>
</comment>
<feature type="transmembrane region" description="Helical" evidence="8">
    <location>
        <begin position="63"/>
        <end position="84"/>
    </location>
</feature>
<dbReference type="EMBL" id="JAVDQF010000001">
    <property type="protein sequence ID" value="MDR6270918.1"/>
    <property type="molecule type" value="Genomic_DNA"/>
</dbReference>
<dbReference type="InterPro" id="IPR049829">
    <property type="entry name" value="MptA/B-like"/>
</dbReference>
<feature type="transmembrane region" description="Helical" evidence="8">
    <location>
        <begin position="398"/>
        <end position="425"/>
    </location>
</feature>
<evidence type="ECO:0000313" key="9">
    <source>
        <dbReference type="EMBL" id="MDR6270918.1"/>
    </source>
</evidence>
<dbReference type="Pfam" id="PF26314">
    <property type="entry name" value="MptA_B_family"/>
    <property type="match status" value="1"/>
</dbReference>
<keyword evidence="10" id="KW-1185">Reference proteome</keyword>
<keyword evidence="6 8" id="KW-0472">Membrane</keyword>
<accession>A0ABU1JEQ8</accession>
<dbReference type="NCBIfam" id="NF038066">
    <property type="entry name" value="MptB"/>
    <property type="match status" value="1"/>
</dbReference>
<organism evidence="9 10">
    <name type="scientific">Arthrobacter russicus</name>
    <dbReference type="NCBI Taxonomy" id="172040"/>
    <lineage>
        <taxon>Bacteria</taxon>
        <taxon>Bacillati</taxon>
        <taxon>Actinomycetota</taxon>
        <taxon>Actinomycetes</taxon>
        <taxon>Micrococcales</taxon>
        <taxon>Micrococcaceae</taxon>
        <taxon>Arthrobacter</taxon>
    </lineage>
</organism>
<feature type="transmembrane region" description="Helical" evidence="8">
    <location>
        <begin position="471"/>
        <end position="489"/>
    </location>
</feature>
<keyword evidence="5 8" id="KW-1133">Transmembrane helix</keyword>
<protein>
    <recommendedName>
        <fullName evidence="11">Carotene biosynthesis associated membrane protein</fullName>
    </recommendedName>
</protein>
<feature type="transmembrane region" description="Helical" evidence="8">
    <location>
        <begin position="302"/>
        <end position="328"/>
    </location>
</feature>
<reference evidence="9 10" key="1">
    <citation type="submission" date="2023-07" db="EMBL/GenBank/DDBJ databases">
        <title>Sequencing the genomes of 1000 actinobacteria strains.</title>
        <authorList>
            <person name="Klenk H.-P."/>
        </authorList>
    </citation>
    <scope>NUCLEOTIDE SEQUENCE [LARGE SCALE GENOMIC DNA]</scope>
    <source>
        <strain evidence="9 10">DSM 14555</strain>
    </source>
</reference>
<evidence type="ECO:0000256" key="1">
    <source>
        <dbReference type="ARBA" id="ARBA00004141"/>
    </source>
</evidence>